<dbReference type="RefSeq" id="XP_033671696.1">
    <property type="nucleotide sequence ID" value="XM_033804644.1"/>
</dbReference>
<dbReference type="Pfam" id="PF08100">
    <property type="entry name" value="Dimerisation"/>
    <property type="match status" value="1"/>
</dbReference>
<keyword evidence="2" id="KW-0808">Transferase</keyword>
<protein>
    <submittedName>
        <fullName evidence="7">Uncharacterized protein</fullName>
    </submittedName>
</protein>
<dbReference type="GO" id="GO:0008171">
    <property type="term" value="F:O-methyltransferase activity"/>
    <property type="evidence" value="ECO:0007669"/>
    <property type="project" value="InterPro"/>
</dbReference>
<dbReference type="PROSITE" id="PS51683">
    <property type="entry name" value="SAM_OMT_II"/>
    <property type="match status" value="1"/>
</dbReference>
<evidence type="ECO:0000256" key="1">
    <source>
        <dbReference type="ARBA" id="ARBA00022603"/>
    </source>
</evidence>
<dbReference type="SUPFAM" id="SSF46785">
    <property type="entry name" value="Winged helix' DNA-binding domain"/>
    <property type="match status" value="1"/>
</dbReference>
<dbReference type="InterPro" id="IPR016461">
    <property type="entry name" value="COMT-like"/>
</dbReference>
<evidence type="ECO:0000256" key="4">
    <source>
        <dbReference type="PIRSR" id="PIRSR005739-1"/>
    </source>
</evidence>
<evidence type="ECO:0000259" key="5">
    <source>
        <dbReference type="Pfam" id="PF00891"/>
    </source>
</evidence>
<dbReference type="OrthoDB" id="2410195at2759"/>
<feature type="domain" description="O-methyltransferase C-terminal" evidence="5">
    <location>
        <begin position="160"/>
        <end position="366"/>
    </location>
</feature>
<keyword evidence="1" id="KW-0489">Methyltransferase</keyword>
<keyword evidence="8" id="KW-1185">Reference proteome</keyword>
<evidence type="ECO:0000313" key="8">
    <source>
        <dbReference type="Proteomes" id="UP000799537"/>
    </source>
</evidence>
<dbReference type="InterPro" id="IPR029063">
    <property type="entry name" value="SAM-dependent_MTases_sf"/>
</dbReference>
<feature type="active site" description="Proton acceptor" evidence="4">
    <location>
        <position position="296"/>
    </location>
</feature>
<organism evidence="7 8">
    <name type="scientific">Zasmidium cellare ATCC 36951</name>
    <dbReference type="NCBI Taxonomy" id="1080233"/>
    <lineage>
        <taxon>Eukaryota</taxon>
        <taxon>Fungi</taxon>
        <taxon>Dikarya</taxon>
        <taxon>Ascomycota</taxon>
        <taxon>Pezizomycotina</taxon>
        <taxon>Dothideomycetes</taxon>
        <taxon>Dothideomycetidae</taxon>
        <taxon>Mycosphaerellales</taxon>
        <taxon>Mycosphaerellaceae</taxon>
        <taxon>Zasmidium</taxon>
    </lineage>
</organism>
<dbReference type="Gene3D" id="3.40.50.150">
    <property type="entry name" value="Vaccinia Virus protein VP39"/>
    <property type="match status" value="1"/>
</dbReference>
<name>A0A6A6CU68_ZASCE</name>
<dbReference type="InterPro" id="IPR001077">
    <property type="entry name" value="COMT_C"/>
</dbReference>
<dbReference type="AlphaFoldDB" id="A0A6A6CU68"/>
<dbReference type="PIRSF" id="PIRSF005739">
    <property type="entry name" value="O-mtase"/>
    <property type="match status" value="1"/>
</dbReference>
<feature type="domain" description="O-methyltransferase dimerisation" evidence="6">
    <location>
        <begin position="57"/>
        <end position="119"/>
    </location>
</feature>
<dbReference type="GO" id="GO:0032259">
    <property type="term" value="P:methylation"/>
    <property type="evidence" value="ECO:0007669"/>
    <property type="project" value="UniProtKB-KW"/>
</dbReference>
<dbReference type="EMBL" id="ML993584">
    <property type="protein sequence ID" value="KAF2170807.1"/>
    <property type="molecule type" value="Genomic_DNA"/>
</dbReference>
<proteinExistence type="predicted"/>
<dbReference type="PANTHER" id="PTHR43712:SF1">
    <property type="entry name" value="HYPOTHETICAL O-METHYLTRANSFERASE (EUROFUNG)-RELATED"/>
    <property type="match status" value="1"/>
</dbReference>
<dbReference type="Pfam" id="PF00891">
    <property type="entry name" value="Methyltransf_2"/>
    <property type="match status" value="1"/>
</dbReference>
<keyword evidence="3" id="KW-0949">S-adenosyl-L-methionine</keyword>
<gene>
    <name evidence="7" type="ORF">M409DRAFT_18781</name>
</gene>
<evidence type="ECO:0000256" key="2">
    <source>
        <dbReference type="ARBA" id="ARBA00022679"/>
    </source>
</evidence>
<sequence>MAAQLRELAQNPPQDANERRELHEAARLLYMSLETPFDAMHRLFWSIYQLPATQIGVDMGLFRTLAEDARVEWTLADLSTRLKVDRTLLYRVLRYLASFGLVSESTDGTYHANSTTQWLSTPGAEGGTKHYLKTISPVAHALPETLRQQGYQNPTNHLDTAFQKAHNTEVSAYSWTPSDPTVIPAFLEFMKSQRASQRSWTEKFPLETLRLSQSDLEANRVVFVDVGGASGYQCVSLRQSHPELSGRIVVQDQEPVIARANEAELKKHQIESMAHNFFQPQPIKLAKAYYLRNIMHDWPDAKCVEILRQLRDAMAEDSVILIDENVLPDVGASWKQAQKDMQMISVLAAVERSVSEWHHLLKSAGLKVKKIHTYDEDIGDSVIEAALA</sequence>
<reference evidence="7" key="1">
    <citation type="journal article" date="2020" name="Stud. Mycol.">
        <title>101 Dothideomycetes genomes: a test case for predicting lifestyles and emergence of pathogens.</title>
        <authorList>
            <person name="Haridas S."/>
            <person name="Albert R."/>
            <person name="Binder M."/>
            <person name="Bloem J."/>
            <person name="Labutti K."/>
            <person name="Salamov A."/>
            <person name="Andreopoulos B."/>
            <person name="Baker S."/>
            <person name="Barry K."/>
            <person name="Bills G."/>
            <person name="Bluhm B."/>
            <person name="Cannon C."/>
            <person name="Castanera R."/>
            <person name="Culley D."/>
            <person name="Daum C."/>
            <person name="Ezra D."/>
            <person name="Gonzalez J."/>
            <person name="Henrissat B."/>
            <person name="Kuo A."/>
            <person name="Liang C."/>
            <person name="Lipzen A."/>
            <person name="Lutzoni F."/>
            <person name="Magnuson J."/>
            <person name="Mondo S."/>
            <person name="Nolan M."/>
            <person name="Ohm R."/>
            <person name="Pangilinan J."/>
            <person name="Park H.-J."/>
            <person name="Ramirez L."/>
            <person name="Alfaro M."/>
            <person name="Sun H."/>
            <person name="Tritt A."/>
            <person name="Yoshinaga Y."/>
            <person name="Zwiers L.-H."/>
            <person name="Turgeon B."/>
            <person name="Goodwin S."/>
            <person name="Spatafora J."/>
            <person name="Crous P."/>
            <person name="Grigoriev I."/>
        </authorList>
    </citation>
    <scope>NUCLEOTIDE SEQUENCE</scope>
    <source>
        <strain evidence="7">ATCC 36951</strain>
    </source>
</reference>
<evidence type="ECO:0000256" key="3">
    <source>
        <dbReference type="ARBA" id="ARBA00022691"/>
    </source>
</evidence>
<dbReference type="Gene3D" id="1.10.10.10">
    <property type="entry name" value="Winged helix-like DNA-binding domain superfamily/Winged helix DNA-binding domain"/>
    <property type="match status" value="1"/>
</dbReference>
<dbReference type="SUPFAM" id="SSF53335">
    <property type="entry name" value="S-adenosyl-L-methionine-dependent methyltransferases"/>
    <property type="match status" value="1"/>
</dbReference>
<dbReference type="Proteomes" id="UP000799537">
    <property type="component" value="Unassembled WGS sequence"/>
</dbReference>
<evidence type="ECO:0000313" key="7">
    <source>
        <dbReference type="EMBL" id="KAF2170807.1"/>
    </source>
</evidence>
<dbReference type="InterPro" id="IPR036390">
    <property type="entry name" value="WH_DNA-bd_sf"/>
</dbReference>
<evidence type="ECO:0000259" key="6">
    <source>
        <dbReference type="Pfam" id="PF08100"/>
    </source>
</evidence>
<accession>A0A6A6CU68</accession>
<dbReference type="InterPro" id="IPR036388">
    <property type="entry name" value="WH-like_DNA-bd_sf"/>
</dbReference>
<dbReference type="GeneID" id="54557916"/>
<dbReference type="InterPro" id="IPR012967">
    <property type="entry name" value="COMT_dimerisation"/>
</dbReference>
<dbReference type="PANTHER" id="PTHR43712">
    <property type="entry name" value="PUTATIVE (AFU_ORTHOLOGUE AFUA_4G14580)-RELATED"/>
    <property type="match status" value="1"/>
</dbReference>